<evidence type="ECO:0000259" key="2">
    <source>
        <dbReference type="PROSITE" id="PS50893"/>
    </source>
</evidence>
<dbReference type="InterPro" id="IPR017911">
    <property type="entry name" value="MacB-like_ATP-bd"/>
</dbReference>
<name>A0ABW4FY18_9ACTN</name>
<dbReference type="PANTHER" id="PTHR24220">
    <property type="entry name" value="IMPORT ATP-BINDING PROTEIN"/>
    <property type="match status" value="1"/>
</dbReference>
<dbReference type="InterPro" id="IPR003439">
    <property type="entry name" value="ABC_transporter-like_ATP-bd"/>
</dbReference>
<dbReference type="PROSITE" id="PS50893">
    <property type="entry name" value="ABC_TRANSPORTER_2"/>
    <property type="match status" value="1"/>
</dbReference>
<keyword evidence="3" id="KW-0067">ATP-binding</keyword>
<dbReference type="RefSeq" id="WP_219536831.1">
    <property type="nucleotide sequence ID" value="NZ_JAHKRM010000032.1"/>
</dbReference>
<dbReference type="PROSITE" id="PS00211">
    <property type="entry name" value="ABC_TRANSPORTER_1"/>
    <property type="match status" value="1"/>
</dbReference>
<feature type="domain" description="ABC transporter" evidence="2">
    <location>
        <begin position="4"/>
        <end position="220"/>
    </location>
</feature>
<dbReference type="GO" id="GO:0005524">
    <property type="term" value="F:ATP binding"/>
    <property type="evidence" value="ECO:0007669"/>
    <property type="project" value="UniProtKB-KW"/>
</dbReference>
<dbReference type="CDD" id="cd03255">
    <property type="entry name" value="ABC_MJ0796_LolCDE_FtsE"/>
    <property type="match status" value="1"/>
</dbReference>
<comment type="caution">
    <text evidence="3">The sequence shown here is derived from an EMBL/GenBank/DDBJ whole genome shotgun (WGS) entry which is preliminary data.</text>
</comment>
<evidence type="ECO:0000256" key="1">
    <source>
        <dbReference type="ARBA" id="ARBA00022448"/>
    </source>
</evidence>
<accession>A0ABW4FY18</accession>
<dbReference type="SMART" id="SM00382">
    <property type="entry name" value="AAA"/>
    <property type="match status" value="1"/>
</dbReference>
<sequence length="221" mass="24039">MTVLELHDVHKTYPGDPPVRSVRGVSLSVEHGEMVAVIGASGSGKSTLLHLMAALDRPTTGSVWLDGHRVEQLSDLRIAALRAWRVGVVFQQFFLLEALTAVENVAQGLLYRGIPARRRRDAAREALNRVGLAHRVHHPVTKMSGGERQRVAIARAIVGRPAIVFADEPTGNLDSANGAEVLTILNELNQAGTTLVVVTHEQRVADFCQRRIEIQDGTVVS</sequence>
<dbReference type="InterPro" id="IPR017871">
    <property type="entry name" value="ABC_transporter-like_CS"/>
</dbReference>
<keyword evidence="4" id="KW-1185">Reference proteome</keyword>
<organism evidence="3 4">
    <name type="scientific">Nonomuraea guangzhouensis</name>
    <dbReference type="NCBI Taxonomy" id="1291555"/>
    <lineage>
        <taxon>Bacteria</taxon>
        <taxon>Bacillati</taxon>
        <taxon>Actinomycetota</taxon>
        <taxon>Actinomycetes</taxon>
        <taxon>Streptosporangiales</taxon>
        <taxon>Streptosporangiaceae</taxon>
        <taxon>Nonomuraea</taxon>
    </lineage>
</organism>
<dbReference type="Proteomes" id="UP001597097">
    <property type="component" value="Unassembled WGS sequence"/>
</dbReference>
<proteinExistence type="predicted"/>
<keyword evidence="1" id="KW-0813">Transport</keyword>
<dbReference type="PANTHER" id="PTHR24220:SF86">
    <property type="entry name" value="ABC TRANSPORTER ABCH.1"/>
    <property type="match status" value="1"/>
</dbReference>
<protein>
    <submittedName>
        <fullName evidence="3">ABC transporter ATP-binding protein</fullName>
    </submittedName>
</protein>
<dbReference type="Pfam" id="PF00005">
    <property type="entry name" value="ABC_tran"/>
    <property type="match status" value="1"/>
</dbReference>
<dbReference type="InterPro" id="IPR003593">
    <property type="entry name" value="AAA+_ATPase"/>
</dbReference>
<reference evidence="4" key="1">
    <citation type="journal article" date="2019" name="Int. J. Syst. Evol. Microbiol.">
        <title>The Global Catalogue of Microorganisms (GCM) 10K type strain sequencing project: providing services to taxonomists for standard genome sequencing and annotation.</title>
        <authorList>
            <consortium name="The Broad Institute Genomics Platform"/>
            <consortium name="The Broad Institute Genome Sequencing Center for Infectious Disease"/>
            <person name="Wu L."/>
            <person name="Ma J."/>
        </authorList>
    </citation>
    <scope>NUCLEOTIDE SEQUENCE [LARGE SCALE GENOMIC DNA]</scope>
    <source>
        <strain evidence="4">CGMCC 1.15399</strain>
    </source>
</reference>
<evidence type="ECO:0000313" key="3">
    <source>
        <dbReference type="EMBL" id="MFD1535429.1"/>
    </source>
</evidence>
<gene>
    <name evidence="3" type="ORF">ACFSJ0_00205</name>
</gene>
<dbReference type="EMBL" id="JBHUCM010000001">
    <property type="protein sequence ID" value="MFD1535429.1"/>
    <property type="molecule type" value="Genomic_DNA"/>
</dbReference>
<keyword evidence="3" id="KW-0547">Nucleotide-binding</keyword>
<dbReference type="InterPro" id="IPR015854">
    <property type="entry name" value="ABC_transpr_LolD-like"/>
</dbReference>
<evidence type="ECO:0000313" key="4">
    <source>
        <dbReference type="Proteomes" id="UP001597097"/>
    </source>
</evidence>